<dbReference type="RefSeq" id="WP_179389394.1">
    <property type="nucleotide sequence ID" value="NZ_JACBYQ010000002.1"/>
</dbReference>
<dbReference type="AlphaFoldDB" id="A0A7Y9LU33"/>
<dbReference type="InterPro" id="IPR004360">
    <property type="entry name" value="Glyas_Fos-R_dOase_dom"/>
</dbReference>
<dbReference type="CDD" id="cd07247">
    <property type="entry name" value="SgaA_N_like"/>
    <property type="match status" value="2"/>
</dbReference>
<organism evidence="2 3">
    <name type="scientific">Psychromicrobium silvestre</name>
    <dbReference type="NCBI Taxonomy" id="1645614"/>
    <lineage>
        <taxon>Bacteria</taxon>
        <taxon>Bacillati</taxon>
        <taxon>Actinomycetota</taxon>
        <taxon>Actinomycetes</taxon>
        <taxon>Micrococcales</taxon>
        <taxon>Micrococcaceae</taxon>
        <taxon>Psychromicrobium</taxon>
    </lineage>
</organism>
<name>A0A7Y9LU33_9MICC</name>
<evidence type="ECO:0000259" key="1">
    <source>
        <dbReference type="PROSITE" id="PS51819"/>
    </source>
</evidence>
<comment type="caution">
    <text evidence="2">The sequence shown here is derived from an EMBL/GenBank/DDBJ whole genome shotgun (WGS) entry which is preliminary data.</text>
</comment>
<feature type="domain" description="VOC" evidence="1">
    <location>
        <begin position="11"/>
        <end position="128"/>
    </location>
</feature>
<dbReference type="Pfam" id="PF00903">
    <property type="entry name" value="Glyoxalase"/>
    <property type="match status" value="2"/>
</dbReference>
<feature type="domain" description="VOC" evidence="1">
    <location>
        <begin position="142"/>
        <end position="256"/>
    </location>
</feature>
<evidence type="ECO:0000313" key="2">
    <source>
        <dbReference type="EMBL" id="NYE95635.1"/>
    </source>
</evidence>
<proteinExistence type="predicted"/>
<dbReference type="EMBL" id="JACBYQ010000002">
    <property type="protein sequence ID" value="NYE95635.1"/>
    <property type="molecule type" value="Genomic_DNA"/>
</dbReference>
<dbReference type="InterPro" id="IPR029068">
    <property type="entry name" value="Glyas_Bleomycin-R_OHBP_Dase"/>
</dbReference>
<reference evidence="2 3" key="1">
    <citation type="submission" date="2020-07" db="EMBL/GenBank/DDBJ databases">
        <title>Sequencing the genomes of 1000 actinobacteria strains.</title>
        <authorList>
            <person name="Klenk H.-P."/>
        </authorList>
    </citation>
    <scope>NUCLEOTIDE SEQUENCE [LARGE SCALE GENOMIC DNA]</scope>
    <source>
        <strain evidence="2 3">DSM 102047</strain>
    </source>
</reference>
<dbReference type="PANTHER" id="PTHR33993:SF14">
    <property type="entry name" value="GB|AAF24581.1"/>
    <property type="match status" value="1"/>
</dbReference>
<dbReference type="InterPro" id="IPR037523">
    <property type="entry name" value="VOC_core"/>
</dbReference>
<protein>
    <recommendedName>
        <fullName evidence="1">VOC domain-containing protein</fullName>
    </recommendedName>
</protein>
<dbReference type="InterPro" id="IPR052164">
    <property type="entry name" value="Anthracycline_SecMetBiosynth"/>
</dbReference>
<dbReference type="Gene3D" id="3.10.180.10">
    <property type="entry name" value="2,3-Dihydroxybiphenyl 1,2-Dioxygenase, domain 1"/>
    <property type="match status" value="2"/>
</dbReference>
<keyword evidence="3" id="KW-1185">Reference proteome</keyword>
<gene>
    <name evidence="2" type="ORF">FHU41_001885</name>
</gene>
<accession>A0A7Y9LU33</accession>
<dbReference type="Proteomes" id="UP000521748">
    <property type="component" value="Unassembled WGS sequence"/>
</dbReference>
<dbReference type="SUPFAM" id="SSF54593">
    <property type="entry name" value="Glyoxalase/Bleomycin resistance protein/Dihydroxybiphenyl dioxygenase"/>
    <property type="match status" value="2"/>
</dbReference>
<evidence type="ECO:0000313" key="3">
    <source>
        <dbReference type="Proteomes" id="UP000521748"/>
    </source>
</evidence>
<dbReference type="PROSITE" id="PS51819">
    <property type="entry name" value="VOC"/>
    <property type="match status" value="2"/>
</dbReference>
<dbReference type="PANTHER" id="PTHR33993">
    <property type="entry name" value="GLYOXALASE-RELATED"/>
    <property type="match status" value="1"/>
</dbReference>
<sequence length="256" mass="26624">MSIVESYQQGTPCWADLSTTDFEASKGFYSQLFGWEFEDMPVGNGLSYSMAKKKGEWVTGMMAKIPGMDDSPSFWATYLAVDDADQAAAQVAGAGGQLLMPVDEVPNGSGRMFLASDPAGAVIGFWEAGNHRGSGLVNEPGAVIWNELTVPDPAAVTGFYQAVVGMESSTAPAGDLPSYTEFLVGGKSIAGATTPAMLGVPPHWGIYFNVANVDETLEQAQASGGSVVAPAFDVPGIGRMAVLADPTGAMFSLMSA</sequence>